<keyword evidence="1" id="KW-0472">Membrane</keyword>
<keyword evidence="1" id="KW-0812">Transmembrane</keyword>
<evidence type="ECO:0000313" key="4">
    <source>
        <dbReference type="WBParaSite" id="TREG1_28440.1"/>
    </source>
</evidence>
<proteinExistence type="predicted"/>
<dbReference type="AlphaFoldDB" id="A0AA85JLH7"/>
<keyword evidence="3" id="KW-1185">Reference proteome</keyword>
<evidence type="ECO:0000256" key="2">
    <source>
        <dbReference type="SAM" id="SignalP"/>
    </source>
</evidence>
<name>A0AA85JLH7_TRIRE</name>
<evidence type="ECO:0000313" key="3">
    <source>
        <dbReference type="Proteomes" id="UP000050795"/>
    </source>
</evidence>
<evidence type="ECO:0000256" key="1">
    <source>
        <dbReference type="SAM" id="Phobius"/>
    </source>
</evidence>
<accession>A0AA85JLH7</accession>
<keyword evidence="1" id="KW-1133">Transmembrane helix</keyword>
<reference evidence="3" key="1">
    <citation type="submission" date="2022-06" db="EMBL/GenBank/DDBJ databases">
        <authorList>
            <person name="Berger JAMES D."/>
            <person name="Berger JAMES D."/>
        </authorList>
    </citation>
    <scope>NUCLEOTIDE SEQUENCE [LARGE SCALE GENOMIC DNA]</scope>
</reference>
<reference evidence="4" key="2">
    <citation type="submission" date="2023-11" db="UniProtKB">
        <authorList>
            <consortium name="WormBaseParasite"/>
        </authorList>
    </citation>
    <scope>IDENTIFICATION</scope>
</reference>
<feature type="chain" id="PRO_5041732885" evidence="2">
    <location>
        <begin position="28"/>
        <end position="109"/>
    </location>
</feature>
<sequence length="109" mass="12468">MIINNMNFITVIILTVLVISLTKDVYCADSVMCNPDLECPSYQSVFYKYDCCKDEKGEDKCCRWVNWKNITIIVLCVLGIVIILLLANCLFGFCKCFQSCFSCCCKDKK</sequence>
<keyword evidence="2" id="KW-0732">Signal</keyword>
<dbReference type="WBParaSite" id="TREG1_28440.1">
    <property type="protein sequence ID" value="TREG1_28440.1"/>
    <property type="gene ID" value="TREG1_28440"/>
</dbReference>
<organism evidence="3 4">
    <name type="scientific">Trichobilharzia regenti</name>
    <name type="common">Nasal bird schistosome</name>
    <dbReference type="NCBI Taxonomy" id="157069"/>
    <lineage>
        <taxon>Eukaryota</taxon>
        <taxon>Metazoa</taxon>
        <taxon>Spiralia</taxon>
        <taxon>Lophotrochozoa</taxon>
        <taxon>Platyhelminthes</taxon>
        <taxon>Trematoda</taxon>
        <taxon>Digenea</taxon>
        <taxon>Strigeidida</taxon>
        <taxon>Schistosomatoidea</taxon>
        <taxon>Schistosomatidae</taxon>
        <taxon>Trichobilharzia</taxon>
    </lineage>
</organism>
<protein>
    <submittedName>
        <fullName evidence="4">Uncharacterized protein</fullName>
    </submittedName>
</protein>
<feature type="transmembrane region" description="Helical" evidence="1">
    <location>
        <begin position="70"/>
        <end position="91"/>
    </location>
</feature>
<feature type="signal peptide" evidence="2">
    <location>
        <begin position="1"/>
        <end position="27"/>
    </location>
</feature>
<dbReference type="Proteomes" id="UP000050795">
    <property type="component" value="Unassembled WGS sequence"/>
</dbReference>